<dbReference type="InterPro" id="IPR002347">
    <property type="entry name" value="SDR_fam"/>
</dbReference>
<evidence type="ECO:0000313" key="3">
    <source>
        <dbReference type="EMBL" id="KIH99067.1"/>
    </source>
</evidence>
<dbReference type="AlphaFoldDB" id="A0A0C2JQG9"/>
<dbReference type="STRING" id="183763.LP52_09410"/>
<protein>
    <recommendedName>
        <fullName evidence="5">2,3-dihydroxy-2,3-dihydrophenylpropionate dehydrogenase</fullName>
    </recommendedName>
</protein>
<dbReference type="PANTHER" id="PTHR43008:SF4">
    <property type="entry name" value="CHAIN DEHYDROGENASE, PUTATIVE (AFU_ORTHOLOGUE AFUA_4G08710)-RELATED"/>
    <property type="match status" value="1"/>
</dbReference>
<dbReference type="RefSeq" id="WP_040272518.1">
    <property type="nucleotide sequence ID" value="NZ_JROO01000016.1"/>
</dbReference>
<evidence type="ECO:0000256" key="2">
    <source>
        <dbReference type="ARBA" id="ARBA00023002"/>
    </source>
</evidence>
<gene>
    <name evidence="3" type="ORF">LP52_09410</name>
</gene>
<dbReference type="SUPFAM" id="SSF51735">
    <property type="entry name" value="NAD(P)-binding Rossmann-fold domains"/>
    <property type="match status" value="1"/>
</dbReference>
<accession>A0A0C2JQG9</accession>
<dbReference type="PRINTS" id="PR00081">
    <property type="entry name" value="GDHRDH"/>
</dbReference>
<dbReference type="InterPro" id="IPR036291">
    <property type="entry name" value="NAD(P)-bd_dom_sf"/>
</dbReference>
<organism evidence="3 4">
    <name type="scientific">Streptomonospora alba</name>
    <dbReference type="NCBI Taxonomy" id="183763"/>
    <lineage>
        <taxon>Bacteria</taxon>
        <taxon>Bacillati</taxon>
        <taxon>Actinomycetota</taxon>
        <taxon>Actinomycetes</taxon>
        <taxon>Streptosporangiales</taxon>
        <taxon>Nocardiopsidaceae</taxon>
        <taxon>Streptomonospora</taxon>
    </lineage>
</organism>
<proteinExistence type="inferred from homology"/>
<sequence length="262" mass="26983">MSGGLDGLSMLVTGGGSGIGQAVCNRYLALGARVTVLERSPEHADALRRGAGDRLRVVVGDATDSAALAEALAEARDDDGGLDHLTSCVGVFDHYVSIRELTPAQLESAGEEMWHTNVLSCLKAVNVCYEALSAARGSVTLTLSESAFHPRGGGVLYGSSKWALRGAVDHLSADLAPRVRVNGVAPGGTGGTRFGGLASLGQTLTADRSEGRDERLARSNVLGVTPRPEDHSGAYAYLADPGAARIVTGIVINTDAGSGTWT</sequence>
<dbReference type="PANTHER" id="PTHR43008">
    <property type="entry name" value="BENZIL REDUCTASE"/>
    <property type="match status" value="1"/>
</dbReference>
<keyword evidence="2" id="KW-0560">Oxidoreductase</keyword>
<keyword evidence="4" id="KW-1185">Reference proteome</keyword>
<comment type="caution">
    <text evidence="3">The sequence shown here is derived from an EMBL/GenBank/DDBJ whole genome shotgun (WGS) entry which is preliminary data.</text>
</comment>
<evidence type="ECO:0008006" key="5">
    <source>
        <dbReference type="Google" id="ProtNLM"/>
    </source>
</evidence>
<dbReference type="EMBL" id="JROO01000016">
    <property type="protein sequence ID" value="KIH99067.1"/>
    <property type="molecule type" value="Genomic_DNA"/>
</dbReference>
<dbReference type="Pfam" id="PF00106">
    <property type="entry name" value="adh_short"/>
    <property type="match status" value="1"/>
</dbReference>
<dbReference type="OrthoDB" id="9803333at2"/>
<dbReference type="Gene3D" id="3.40.50.720">
    <property type="entry name" value="NAD(P)-binding Rossmann-like Domain"/>
    <property type="match status" value="1"/>
</dbReference>
<evidence type="ECO:0000313" key="4">
    <source>
        <dbReference type="Proteomes" id="UP000031675"/>
    </source>
</evidence>
<dbReference type="GO" id="GO:0050664">
    <property type="term" value="F:oxidoreductase activity, acting on NAD(P)H, oxygen as acceptor"/>
    <property type="evidence" value="ECO:0007669"/>
    <property type="project" value="TreeGrafter"/>
</dbReference>
<dbReference type="Proteomes" id="UP000031675">
    <property type="component" value="Unassembled WGS sequence"/>
</dbReference>
<name>A0A0C2JQG9_9ACTN</name>
<evidence type="ECO:0000256" key="1">
    <source>
        <dbReference type="ARBA" id="ARBA00006484"/>
    </source>
</evidence>
<comment type="similarity">
    <text evidence="1">Belongs to the short-chain dehydrogenases/reductases (SDR) family.</text>
</comment>
<reference evidence="4" key="1">
    <citation type="journal article" date="2015" name="Chem. Biol.">
        <title>Structure, bioactivity, and resistance mechanism of streptomonomicin, an unusual lasso Peptide from an understudied halophilic actinomycete.</title>
        <authorList>
            <person name="Metelev M."/>
            <person name="Tietz J.I."/>
            <person name="Melby J.O."/>
            <person name="Blair P.M."/>
            <person name="Zhu L."/>
            <person name="Livnat I."/>
            <person name="Severinov K."/>
            <person name="Mitchell D.A."/>
        </authorList>
    </citation>
    <scope>NUCLEOTIDE SEQUENCE [LARGE SCALE GENOMIC DNA]</scope>
    <source>
        <strain evidence="4">YIM 90003</strain>
    </source>
</reference>